<feature type="region of interest" description="Disordered" evidence="1">
    <location>
        <begin position="197"/>
        <end position="228"/>
    </location>
</feature>
<organism evidence="2">
    <name type="scientific">candidate division WS2 bacterium ADurb.Bin280</name>
    <dbReference type="NCBI Taxonomy" id="1852829"/>
    <lineage>
        <taxon>Bacteria</taxon>
        <taxon>candidate division WS2</taxon>
    </lineage>
</organism>
<dbReference type="Proteomes" id="UP000485367">
    <property type="component" value="Unassembled WGS sequence"/>
</dbReference>
<comment type="caution">
    <text evidence="2">The sequence shown here is derived from an EMBL/GenBank/DDBJ whole genome shotgun (WGS) entry which is preliminary data.</text>
</comment>
<feature type="compositionally biased region" description="Pro residues" evidence="1">
    <location>
        <begin position="174"/>
        <end position="183"/>
    </location>
</feature>
<evidence type="ECO:0000313" key="2">
    <source>
        <dbReference type="EMBL" id="OQA52467.1"/>
    </source>
</evidence>
<dbReference type="AlphaFoldDB" id="A0A1V5SDA8"/>
<dbReference type="EMBL" id="MWBO01000031">
    <property type="protein sequence ID" value="OQA52467.1"/>
    <property type="molecule type" value="Genomic_DNA"/>
</dbReference>
<feature type="region of interest" description="Disordered" evidence="1">
    <location>
        <begin position="1"/>
        <end position="185"/>
    </location>
</feature>
<sequence length="286" mass="30135">MQINQGPQTGQVGMEVSRPEVPSQALPEETPQTPPVIDSPVTNRIPIETPSETSLPSAENHLTAEEPAVSVPSPEPTPSVQIPIEPPVAENPVYTPPQESSVAQEPPVNQNSHPDAVPPLDNPLALEHHIAGLPVDPQQPATTEDPSQSFQTQKNEMNFGQVAIGDQLESQAPSPIPAPPPKAPVITAEAPETASFINTSGLPLPKPSNEAITPDVANGTSPQQPVPTELGQDSLAALRQAEGSLGQIQEIVGNLSEQQRKALLNFLESIGNNGGDPVETNQREAQ</sequence>
<proteinExistence type="predicted"/>
<name>A0A1V5SDA8_9BACT</name>
<feature type="compositionally biased region" description="Polar residues" evidence="1">
    <location>
        <begin position="139"/>
        <end position="158"/>
    </location>
</feature>
<feature type="compositionally biased region" description="Polar residues" evidence="1">
    <location>
        <begin position="1"/>
        <end position="11"/>
    </location>
</feature>
<feature type="compositionally biased region" description="Polar residues" evidence="1">
    <location>
        <begin position="97"/>
        <end position="113"/>
    </location>
</feature>
<evidence type="ECO:0000256" key="1">
    <source>
        <dbReference type="SAM" id="MobiDB-lite"/>
    </source>
</evidence>
<protein>
    <submittedName>
        <fullName evidence="2">Uncharacterized protein</fullName>
    </submittedName>
</protein>
<accession>A0A1V5SDA8</accession>
<reference evidence="2" key="1">
    <citation type="submission" date="2017-02" db="EMBL/GenBank/DDBJ databases">
        <title>Delving into the versatile metabolic prowess of the omnipresent phylum Bacteroidetes.</title>
        <authorList>
            <person name="Nobu M.K."/>
            <person name="Mei R."/>
            <person name="Narihiro T."/>
            <person name="Kuroda K."/>
            <person name="Liu W.-T."/>
        </authorList>
    </citation>
    <scope>NUCLEOTIDE SEQUENCE</scope>
    <source>
        <strain evidence="2">ADurb.Bin280</strain>
    </source>
</reference>
<gene>
    <name evidence="2" type="ORF">BWY43_00535</name>
</gene>